<comment type="caution">
    <text evidence="1">The sequence shown here is derived from an EMBL/GenBank/DDBJ whole genome shotgun (WGS) entry which is preliminary data.</text>
</comment>
<protein>
    <recommendedName>
        <fullName evidence="3">RasGEF domain protein</fullName>
    </recommendedName>
</protein>
<evidence type="ECO:0000313" key="1">
    <source>
        <dbReference type="EMBL" id="ODN43893.1"/>
    </source>
</evidence>
<name>A0ABX3A623_9GAMM</name>
<sequence>MALPMMIHPHRFFGYTEKNDGWIRNRYPMSSSNQNRHNYYEKLSKGKTLANKDAVSVAHPNFGEFIQAIKDYVSDSSGLFGSGLLAERMFLATDKSRLIIAEKLLKLIMEFQEPKDGSVPLKKYLNFVNLCMKIAKDEELIFGKEKQGIPDSKFRHTMKKCAEQAFYELGRQIGLHLGTTFFEKAKDLSISASQMWESLKDYGALPLEFSTLLEKLSQSYRAMIINGTEIIQTDIAKVRLCSKKLAAIATEHNTLISKIFEATSRTPNPLKLYDLNQVKLEFGQKGHDIINALIKKEDFGWSTTKKQKQSKLLDALGDYSLLVGQADTKLNKAHTNLLVVPNFVAGPNRKTQNIKIKTAFTSARRSKAFVPNTLGKSYIELDQLGPQQNESKNPIIRAFGGHKPAVNDSSSNDVPQLMMEGHERKQTVVNNDPVYTVQ</sequence>
<evidence type="ECO:0008006" key="3">
    <source>
        <dbReference type="Google" id="ProtNLM"/>
    </source>
</evidence>
<keyword evidence="2" id="KW-1185">Reference proteome</keyword>
<dbReference type="Proteomes" id="UP000094329">
    <property type="component" value="Unassembled WGS sequence"/>
</dbReference>
<dbReference type="EMBL" id="MDTU01000001">
    <property type="protein sequence ID" value="ODN43893.1"/>
    <property type="molecule type" value="Genomic_DNA"/>
</dbReference>
<accession>A0ABX3A623</accession>
<gene>
    <name evidence="1" type="ORF">BGC07_14615</name>
</gene>
<evidence type="ECO:0000313" key="2">
    <source>
        <dbReference type="Proteomes" id="UP000094329"/>
    </source>
</evidence>
<proteinExistence type="predicted"/>
<organism evidence="1 2">
    <name type="scientific">Piscirickettsia litoralis</name>
    <dbReference type="NCBI Taxonomy" id="1891921"/>
    <lineage>
        <taxon>Bacteria</taxon>
        <taxon>Pseudomonadati</taxon>
        <taxon>Pseudomonadota</taxon>
        <taxon>Gammaproteobacteria</taxon>
        <taxon>Thiotrichales</taxon>
        <taxon>Piscirickettsiaceae</taxon>
        <taxon>Piscirickettsia</taxon>
    </lineage>
</organism>
<reference evidence="1 2" key="1">
    <citation type="submission" date="2016-08" db="EMBL/GenBank/DDBJ databases">
        <title>Draft genome sequence of Candidatus Piscirickettsia litoralis, from seawater.</title>
        <authorList>
            <person name="Wan X."/>
            <person name="Lee A.J."/>
            <person name="Hou S."/>
            <person name="Donachie S.P."/>
        </authorList>
    </citation>
    <scope>NUCLEOTIDE SEQUENCE [LARGE SCALE GENOMIC DNA]</scope>
    <source>
        <strain evidence="1 2">Y2</strain>
    </source>
</reference>